<evidence type="ECO:0000313" key="2">
    <source>
        <dbReference type="EMBL" id="MTT32058.1"/>
    </source>
</evidence>
<dbReference type="InterPro" id="IPR050229">
    <property type="entry name" value="GlpE_sulfurtransferase"/>
</dbReference>
<dbReference type="SMART" id="SM00450">
    <property type="entry name" value="RHOD"/>
    <property type="match status" value="1"/>
</dbReference>
<dbReference type="OrthoDB" id="9800872at2"/>
<protein>
    <submittedName>
        <fullName evidence="2">Rhodanese-like domain-containing protein</fullName>
    </submittedName>
</protein>
<dbReference type="RefSeq" id="WP_155218708.1">
    <property type="nucleotide sequence ID" value="NZ_WNHB01000012.1"/>
</dbReference>
<dbReference type="InterPro" id="IPR001763">
    <property type="entry name" value="Rhodanese-like_dom"/>
</dbReference>
<proteinExistence type="predicted"/>
<dbReference type="CDD" id="cd00158">
    <property type="entry name" value="RHOD"/>
    <property type="match status" value="1"/>
</dbReference>
<comment type="caution">
    <text evidence="2">The sequence shown here is derived from an EMBL/GenBank/DDBJ whole genome shotgun (WGS) entry which is preliminary data.</text>
</comment>
<dbReference type="EMBL" id="WNHB01000012">
    <property type="protein sequence ID" value="MTT32058.1"/>
    <property type="molecule type" value="Genomic_DNA"/>
</dbReference>
<dbReference type="Gene3D" id="3.40.250.10">
    <property type="entry name" value="Rhodanese-like domain"/>
    <property type="match status" value="1"/>
</dbReference>
<organism evidence="2 3">
    <name type="scientific">Terrilactibacillus tamarindi</name>
    <dbReference type="NCBI Taxonomy" id="2599694"/>
    <lineage>
        <taxon>Bacteria</taxon>
        <taxon>Bacillati</taxon>
        <taxon>Bacillota</taxon>
        <taxon>Bacilli</taxon>
        <taxon>Bacillales</taxon>
        <taxon>Bacillaceae</taxon>
        <taxon>Terrilactibacillus</taxon>
    </lineage>
</organism>
<dbReference type="SUPFAM" id="SSF52821">
    <property type="entry name" value="Rhodanese/Cell cycle control phosphatase"/>
    <property type="match status" value="1"/>
</dbReference>
<dbReference type="PROSITE" id="PS50206">
    <property type="entry name" value="RHODANESE_3"/>
    <property type="match status" value="1"/>
</dbReference>
<dbReference type="InterPro" id="IPR036873">
    <property type="entry name" value="Rhodanese-like_dom_sf"/>
</dbReference>
<dbReference type="PANTHER" id="PTHR43031:SF17">
    <property type="entry name" value="SULFURTRANSFERASE YTWF-RELATED"/>
    <property type="match status" value="1"/>
</dbReference>
<evidence type="ECO:0000313" key="3">
    <source>
        <dbReference type="Proteomes" id="UP000440978"/>
    </source>
</evidence>
<dbReference type="AlphaFoldDB" id="A0A6N8CQW8"/>
<keyword evidence="3" id="KW-1185">Reference proteome</keyword>
<dbReference type="Pfam" id="PF00581">
    <property type="entry name" value="Rhodanese"/>
    <property type="match status" value="1"/>
</dbReference>
<reference evidence="2 3" key="1">
    <citation type="submission" date="2019-11" db="EMBL/GenBank/DDBJ databases">
        <title>Terrilactibacillus tamarindus sp. nov. BCM23-1 isolated from bark of Tamarindus indica.</title>
        <authorList>
            <person name="Kingkaew E."/>
            <person name="Tanasupawat S."/>
        </authorList>
    </citation>
    <scope>NUCLEOTIDE SEQUENCE [LARGE SCALE GENOMIC DNA]</scope>
    <source>
        <strain evidence="2 3">BCM23-1</strain>
    </source>
</reference>
<name>A0A6N8CQW8_9BACI</name>
<dbReference type="Proteomes" id="UP000440978">
    <property type="component" value="Unassembled WGS sequence"/>
</dbReference>
<evidence type="ECO:0000259" key="1">
    <source>
        <dbReference type="PROSITE" id="PS50206"/>
    </source>
</evidence>
<feature type="domain" description="Rhodanese" evidence="1">
    <location>
        <begin position="16"/>
        <end position="99"/>
    </location>
</feature>
<gene>
    <name evidence="2" type="ORF">GMB86_08560</name>
</gene>
<accession>A0A6N8CQW8</accession>
<sequence>MRKQISPEEIANRLQNGEEVFIIDVRETGEVSGGKIPGAKNIPLGQIALRKSELEKEKNYVVVCQSGNRSKAACGILGALGFKVEDMIGGMNDWKGKLE</sequence>
<dbReference type="PANTHER" id="PTHR43031">
    <property type="entry name" value="FAD-DEPENDENT OXIDOREDUCTASE"/>
    <property type="match status" value="1"/>
</dbReference>